<dbReference type="Gene3D" id="1.10.3680.10">
    <property type="entry name" value="TerB-like"/>
    <property type="match status" value="1"/>
</dbReference>
<dbReference type="EMBL" id="CP034184">
    <property type="protein sequence ID" value="AZI44162.1"/>
    <property type="molecule type" value="Genomic_DNA"/>
</dbReference>
<dbReference type="OrthoDB" id="6543050at2"/>
<name>A0A3G8YFT8_9DEIO</name>
<organism evidence="2 3">
    <name type="scientific">Deinococcus psychrotolerans</name>
    <dbReference type="NCBI Taxonomy" id="2489213"/>
    <lineage>
        <taxon>Bacteria</taxon>
        <taxon>Thermotogati</taxon>
        <taxon>Deinococcota</taxon>
        <taxon>Deinococci</taxon>
        <taxon>Deinococcales</taxon>
        <taxon>Deinococcaceae</taxon>
        <taxon>Deinococcus</taxon>
    </lineage>
</organism>
<evidence type="ECO:0000313" key="2">
    <source>
        <dbReference type="EMBL" id="AZI44162.1"/>
    </source>
</evidence>
<reference evidence="2 3" key="1">
    <citation type="submission" date="2018-11" db="EMBL/GenBank/DDBJ databases">
        <title>Deinococcus shelandsis sp. nov., isolated from South Shetland Islands soil of Antarctica.</title>
        <authorList>
            <person name="Tian J."/>
        </authorList>
    </citation>
    <scope>NUCLEOTIDE SEQUENCE [LARGE SCALE GENOMIC DNA]</scope>
    <source>
        <strain evidence="2 3">S14-83T</strain>
    </source>
</reference>
<dbReference type="CDD" id="cd07176">
    <property type="entry name" value="terB"/>
    <property type="match status" value="1"/>
</dbReference>
<dbReference type="InterPro" id="IPR007791">
    <property type="entry name" value="DjlA_N"/>
</dbReference>
<gene>
    <name evidence="2" type="ORF">EHF33_14770</name>
</gene>
<protein>
    <submittedName>
        <fullName evidence="2">Tellurite resistance TerB</fullName>
    </submittedName>
</protein>
<dbReference type="SUPFAM" id="SSF158682">
    <property type="entry name" value="TerB-like"/>
    <property type="match status" value="1"/>
</dbReference>
<keyword evidence="3" id="KW-1185">Reference proteome</keyword>
<dbReference type="Proteomes" id="UP000276417">
    <property type="component" value="Chromosome 2"/>
</dbReference>
<dbReference type="InterPro" id="IPR029024">
    <property type="entry name" value="TerB-like"/>
</dbReference>
<dbReference type="Pfam" id="PF05099">
    <property type="entry name" value="TerB"/>
    <property type="match status" value="1"/>
</dbReference>
<dbReference type="AlphaFoldDB" id="A0A3G8YFT8"/>
<evidence type="ECO:0000259" key="1">
    <source>
        <dbReference type="Pfam" id="PF05099"/>
    </source>
</evidence>
<accession>A0A3G8YFT8</accession>
<evidence type="ECO:0000313" key="3">
    <source>
        <dbReference type="Proteomes" id="UP000276417"/>
    </source>
</evidence>
<proteinExistence type="predicted"/>
<dbReference type="KEGG" id="dph:EHF33_14770"/>
<sequence length="151" mass="16616">MSFLNRLKTMGLQASKEAQDTWSRFNDSAFADATMAACALIGAADGKIDQTERSRTAQFITTSDELRTFNVSDLRDKYDRYCDQITADFDFGKIGLMQVIGQVAGKSDQARAVVQLAVVIANSDGEFDEKEMGVVREIAQALKLDPADFVD</sequence>
<feature type="domain" description="Co-chaperone DjlA N-terminal" evidence="1">
    <location>
        <begin position="32"/>
        <end position="149"/>
    </location>
</feature>